<evidence type="ECO:0000313" key="1">
    <source>
        <dbReference type="EMBL" id="CAJ2655227.1"/>
    </source>
</evidence>
<sequence length="59" mass="7129">MRNVIEHFDKYKADFQGANNIGDTCDYFFVLYPNLIIECFNFVKMHLLQDERFKDFLSN</sequence>
<name>A0ACB0KFD9_TRIPR</name>
<comment type="caution">
    <text evidence="1">The sequence shown here is derived from an EMBL/GenBank/DDBJ whole genome shotgun (WGS) entry which is preliminary data.</text>
</comment>
<keyword evidence="2" id="KW-1185">Reference proteome</keyword>
<accession>A0ACB0KFD9</accession>
<organism evidence="1 2">
    <name type="scientific">Trifolium pratense</name>
    <name type="common">Red clover</name>
    <dbReference type="NCBI Taxonomy" id="57577"/>
    <lineage>
        <taxon>Eukaryota</taxon>
        <taxon>Viridiplantae</taxon>
        <taxon>Streptophyta</taxon>
        <taxon>Embryophyta</taxon>
        <taxon>Tracheophyta</taxon>
        <taxon>Spermatophyta</taxon>
        <taxon>Magnoliopsida</taxon>
        <taxon>eudicotyledons</taxon>
        <taxon>Gunneridae</taxon>
        <taxon>Pentapetalae</taxon>
        <taxon>rosids</taxon>
        <taxon>fabids</taxon>
        <taxon>Fabales</taxon>
        <taxon>Fabaceae</taxon>
        <taxon>Papilionoideae</taxon>
        <taxon>50 kb inversion clade</taxon>
        <taxon>NPAAA clade</taxon>
        <taxon>Hologalegina</taxon>
        <taxon>IRL clade</taxon>
        <taxon>Trifolieae</taxon>
        <taxon>Trifolium</taxon>
    </lineage>
</organism>
<gene>
    <name evidence="1" type="ORF">MILVUS5_LOCUS22208</name>
</gene>
<proteinExistence type="predicted"/>
<evidence type="ECO:0000313" key="2">
    <source>
        <dbReference type="Proteomes" id="UP001177021"/>
    </source>
</evidence>
<reference evidence="1" key="1">
    <citation type="submission" date="2023-10" db="EMBL/GenBank/DDBJ databases">
        <authorList>
            <person name="Rodriguez Cubillos JULIANA M."/>
            <person name="De Vega J."/>
        </authorList>
    </citation>
    <scope>NUCLEOTIDE SEQUENCE</scope>
</reference>
<dbReference type="EMBL" id="CASHSV030000206">
    <property type="protein sequence ID" value="CAJ2655227.1"/>
    <property type="molecule type" value="Genomic_DNA"/>
</dbReference>
<protein>
    <submittedName>
        <fullName evidence="1">Uncharacterized protein</fullName>
    </submittedName>
</protein>
<dbReference type="Proteomes" id="UP001177021">
    <property type="component" value="Unassembled WGS sequence"/>
</dbReference>